<evidence type="ECO:0000313" key="3">
    <source>
        <dbReference type="Proteomes" id="UP000789759"/>
    </source>
</evidence>
<accession>A0A9N9K1C1</accession>
<name>A0A9N9K1C1_9GLOM</name>
<gene>
    <name evidence="2" type="ORF">CPELLU_LOCUS17964</name>
</gene>
<organism evidence="2 3">
    <name type="scientific">Cetraspora pellucida</name>
    <dbReference type="NCBI Taxonomy" id="1433469"/>
    <lineage>
        <taxon>Eukaryota</taxon>
        <taxon>Fungi</taxon>
        <taxon>Fungi incertae sedis</taxon>
        <taxon>Mucoromycota</taxon>
        <taxon>Glomeromycotina</taxon>
        <taxon>Glomeromycetes</taxon>
        <taxon>Diversisporales</taxon>
        <taxon>Gigasporaceae</taxon>
        <taxon>Cetraspora</taxon>
    </lineage>
</organism>
<feature type="region of interest" description="Disordered" evidence="1">
    <location>
        <begin position="1"/>
        <end position="25"/>
    </location>
</feature>
<dbReference type="AlphaFoldDB" id="A0A9N9K1C1"/>
<evidence type="ECO:0000256" key="1">
    <source>
        <dbReference type="SAM" id="MobiDB-lite"/>
    </source>
</evidence>
<protein>
    <submittedName>
        <fullName evidence="2">22787_t:CDS:1</fullName>
    </submittedName>
</protein>
<dbReference type="Proteomes" id="UP000789759">
    <property type="component" value="Unassembled WGS sequence"/>
</dbReference>
<feature type="compositionally biased region" description="Basic and acidic residues" evidence="1">
    <location>
        <begin position="9"/>
        <end position="20"/>
    </location>
</feature>
<sequence>NKNIIDNKNVTDNKNDNQTEDKEDNTTEFLPITSYFNFCKDFLKKVQT</sequence>
<comment type="caution">
    <text evidence="2">The sequence shown here is derived from an EMBL/GenBank/DDBJ whole genome shotgun (WGS) entry which is preliminary data.</text>
</comment>
<dbReference type="EMBL" id="CAJVQA010033066">
    <property type="protein sequence ID" value="CAG8803980.1"/>
    <property type="molecule type" value="Genomic_DNA"/>
</dbReference>
<evidence type="ECO:0000313" key="2">
    <source>
        <dbReference type="EMBL" id="CAG8803980.1"/>
    </source>
</evidence>
<feature type="non-terminal residue" evidence="2">
    <location>
        <position position="1"/>
    </location>
</feature>
<reference evidence="2" key="1">
    <citation type="submission" date="2021-06" db="EMBL/GenBank/DDBJ databases">
        <authorList>
            <person name="Kallberg Y."/>
            <person name="Tangrot J."/>
            <person name="Rosling A."/>
        </authorList>
    </citation>
    <scope>NUCLEOTIDE SEQUENCE</scope>
    <source>
        <strain evidence="2">FL966</strain>
    </source>
</reference>
<proteinExistence type="predicted"/>
<keyword evidence="3" id="KW-1185">Reference proteome</keyword>